<organism evidence="2 3">
    <name type="scientific">Ilyodon furcidens</name>
    <name type="common">goldbreast splitfin</name>
    <dbReference type="NCBI Taxonomy" id="33524"/>
    <lineage>
        <taxon>Eukaryota</taxon>
        <taxon>Metazoa</taxon>
        <taxon>Chordata</taxon>
        <taxon>Craniata</taxon>
        <taxon>Vertebrata</taxon>
        <taxon>Euteleostomi</taxon>
        <taxon>Actinopterygii</taxon>
        <taxon>Neopterygii</taxon>
        <taxon>Teleostei</taxon>
        <taxon>Neoteleostei</taxon>
        <taxon>Acanthomorphata</taxon>
        <taxon>Ovalentaria</taxon>
        <taxon>Atherinomorphae</taxon>
        <taxon>Cyprinodontiformes</taxon>
        <taxon>Goodeidae</taxon>
        <taxon>Ilyodon</taxon>
    </lineage>
</organism>
<evidence type="ECO:0000313" key="2">
    <source>
        <dbReference type="EMBL" id="MEQ2250693.1"/>
    </source>
</evidence>
<keyword evidence="3" id="KW-1185">Reference proteome</keyword>
<name>A0ABV0V2T4_9TELE</name>
<gene>
    <name evidence="2" type="ORF">ILYODFUR_003501</name>
</gene>
<feature type="compositionally biased region" description="Basic residues" evidence="1">
    <location>
        <begin position="1"/>
        <end position="14"/>
    </location>
</feature>
<protein>
    <submittedName>
        <fullName evidence="2">Uncharacterized protein</fullName>
    </submittedName>
</protein>
<feature type="region of interest" description="Disordered" evidence="1">
    <location>
        <begin position="1"/>
        <end position="31"/>
    </location>
</feature>
<evidence type="ECO:0000256" key="1">
    <source>
        <dbReference type="SAM" id="MobiDB-lite"/>
    </source>
</evidence>
<sequence length="386" mass="43388">MDQYKRQVRVRRKSGFPYKRDTPIRPATRRRDTYKRHLAIKHYDSLPEEPEEEKINIPTVKPVSLVRVGTSMPCLSSSGFTENRRSQPASSVMSIIKEPGYQKLSGELYPTVQAAIIPEVIKGYGTTQSGTSCIMEADSTLNSEDEDEDDDDDDYIYSSASTTLSSIPSPEIFRKEKSVDTMSLPNEDELLGLHIHVKNSTLLEDSHAENIHMHHPPNLSTIIDASTVLAEKKCEISYHKKDISSCKSDQAFKRKTSPQLSERKPIFYKKKVWFKSPITTEIPEAKDITSCTPSSNNTSISSSPPQKIKPPPTTSRTSIISSNEETLSLAVTLKRPVKTCSQNAMFFHFENDSEGEAFLQRMRERSVILRSAVFLPLTLGSQNPQS</sequence>
<accession>A0ABV0V2T4</accession>
<reference evidence="2 3" key="1">
    <citation type="submission" date="2021-06" db="EMBL/GenBank/DDBJ databases">
        <authorList>
            <person name="Palmer J.M."/>
        </authorList>
    </citation>
    <scope>NUCLEOTIDE SEQUENCE [LARGE SCALE GENOMIC DNA]</scope>
    <source>
        <strain evidence="3">if_2019</strain>
        <tissue evidence="2">Muscle</tissue>
    </source>
</reference>
<feature type="compositionally biased region" description="Low complexity" evidence="1">
    <location>
        <begin position="288"/>
        <end position="306"/>
    </location>
</feature>
<feature type="region of interest" description="Disordered" evidence="1">
    <location>
        <begin position="285"/>
        <end position="318"/>
    </location>
</feature>
<proteinExistence type="predicted"/>
<comment type="caution">
    <text evidence="2">The sequence shown here is derived from an EMBL/GenBank/DDBJ whole genome shotgun (WGS) entry which is preliminary data.</text>
</comment>
<dbReference type="EMBL" id="JAHRIQ010092865">
    <property type="protein sequence ID" value="MEQ2250693.1"/>
    <property type="molecule type" value="Genomic_DNA"/>
</dbReference>
<dbReference type="Proteomes" id="UP001482620">
    <property type="component" value="Unassembled WGS sequence"/>
</dbReference>
<evidence type="ECO:0000313" key="3">
    <source>
        <dbReference type="Proteomes" id="UP001482620"/>
    </source>
</evidence>